<accession>A0A1G9UL00</accession>
<sequence length="474" mass="54185">MNIHEAKHLFLRAGFGATPEELREAGRHSTRKVVRRLLEDADNALTLHSIDPQQVGYSRKNLLEMVMQRDSLTAEQRKQMVREVQQQDRDQIGDLNFAWLTQMGQGKSALREKMTLFWHGHFACRSNNPLFVQQQNNLLREHALGKFGDLLGAISKDPGMLQFLNNQQNRKQSPNENFAREVMELFTTGRGAYSEKDIKEAARAFTGWGFNPKGEFVFRKNQHDDGEKLFLGKRGNFNGEDILALLLERPETARFVVGKVYTYFVNDVPNPAVIADLAKDFHKKDYDIRWLMEEIFTSSWFYEPQNVGVRIKSPVEYLAGLQRTPGVSYGSKQSVLYVQKALDQVLFYPPNVAGWPGGTAWIDSSSLLLRMKLPEVILQSAELNFRAKSDGDVNTDYLSKRGARQFRDAQLDWSVFGKPFEGLSGEGLLDALTETLLQRPLSPAQRQLILRRPRKTELRDFTLALLTLPEFQLC</sequence>
<dbReference type="OrthoDB" id="9772295at2"/>
<evidence type="ECO:0000313" key="2">
    <source>
        <dbReference type="Proteomes" id="UP000198901"/>
    </source>
</evidence>
<dbReference type="RefSeq" id="WP_093205993.1">
    <property type="nucleotide sequence ID" value="NZ_FNGS01000007.1"/>
</dbReference>
<dbReference type="Proteomes" id="UP000198901">
    <property type="component" value="Unassembled WGS sequence"/>
</dbReference>
<gene>
    <name evidence="1" type="ORF">SAMN04488090_3862</name>
</gene>
<dbReference type="AlphaFoldDB" id="A0A1G9UL00"/>
<proteinExistence type="predicted"/>
<dbReference type="EMBL" id="FNGS01000007">
    <property type="protein sequence ID" value="SDM60620.1"/>
    <property type="molecule type" value="Genomic_DNA"/>
</dbReference>
<evidence type="ECO:0000313" key="1">
    <source>
        <dbReference type="EMBL" id="SDM60620.1"/>
    </source>
</evidence>
<dbReference type="Pfam" id="PF08811">
    <property type="entry name" value="DUF1800"/>
    <property type="match status" value="1"/>
</dbReference>
<protein>
    <submittedName>
        <fullName evidence="1">Uncharacterized conserved protein, DUF1800 family</fullName>
    </submittedName>
</protein>
<dbReference type="STRING" id="563176.SAMN04488090_3862"/>
<reference evidence="1 2" key="1">
    <citation type="submission" date="2016-10" db="EMBL/GenBank/DDBJ databases">
        <authorList>
            <person name="de Groot N.N."/>
        </authorList>
    </citation>
    <scope>NUCLEOTIDE SEQUENCE [LARGE SCALE GENOMIC DNA]</scope>
    <source>
        <strain evidence="1 2">DSM 21668</strain>
    </source>
</reference>
<dbReference type="InterPro" id="IPR014917">
    <property type="entry name" value="DUF1800"/>
</dbReference>
<organism evidence="1 2">
    <name type="scientific">Siphonobacter aquaeclarae</name>
    <dbReference type="NCBI Taxonomy" id="563176"/>
    <lineage>
        <taxon>Bacteria</taxon>
        <taxon>Pseudomonadati</taxon>
        <taxon>Bacteroidota</taxon>
        <taxon>Cytophagia</taxon>
        <taxon>Cytophagales</taxon>
        <taxon>Cytophagaceae</taxon>
        <taxon>Siphonobacter</taxon>
    </lineage>
</organism>
<keyword evidence="2" id="KW-1185">Reference proteome</keyword>
<name>A0A1G9UL00_9BACT</name>